<feature type="compositionally biased region" description="Basic and acidic residues" evidence="1">
    <location>
        <begin position="140"/>
        <end position="176"/>
    </location>
</feature>
<proteinExistence type="predicted"/>
<sequence length="176" mass="18871">MTWPNSLSRRPPGTSADDGKDNIPPSPPKAPSNTDEKPIDHDAPSSSPIPPNPSDPDGRFSSVSATTPNPSTDPDPDPLPPSKPLNEEDLLALTSEPLSHGGAWSSPPPANQNPSSNKPQDPEEVYTGNGKRKQKSTCELAREKLRMRAKKIKNDARKSGKKHSEAQGDGMRSGER</sequence>
<feature type="compositionally biased region" description="Pro residues" evidence="1">
    <location>
        <begin position="71"/>
        <end position="83"/>
    </location>
</feature>
<evidence type="ECO:0000313" key="3">
    <source>
        <dbReference type="Proteomes" id="UP000672032"/>
    </source>
</evidence>
<feature type="compositionally biased region" description="Basic and acidic residues" evidence="1">
    <location>
        <begin position="34"/>
        <end position="43"/>
    </location>
</feature>
<keyword evidence="3" id="KW-1185">Reference proteome</keyword>
<evidence type="ECO:0000256" key="1">
    <source>
        <dbReference type="SAM" id="MobiDB-lite"/>
    </source>
</evidence>
<feature type="region of interest" description="Disordered" evidence="1">
    <location>
        <begin position="1"/>
        <end position="176"/>
    </location>
</feature>
<evidence type="ECO:0000313" key="2">
    <source>
        <dbReference type="EMBL" id="QSZ37215.1"/>
    </source>
</evidence>
<protein>
    <submittedName>
        <fullName evidence="2">Uncharacterized protein</fullName>
    </submittedName>
</protein>
<dbReference type="Proteomes" id="UP000672032">
    <property type="component" value="Chromosome 8"/>
</dbReference>
<dbReference type="AlphaFoldDB" id="A0A8A3PQR5"/>
<organism evidence="2 3">
    <name type="scientific">Monilinia vaccinii-corymbosi</name>
    <dbReference type="NCBI Taxonomy" id="61207"/>
    <lineage>
        <taxon>Eukaryota</taxon>
        <taxon>Fungi</taxon>
        <taxon>Dikarya</taxon>
        <taxon>Ascomycota</taxon>
        <taxon>Pezizomycotina</taxon>
        <taxon>Leotiomycetes</taxon>
        <taxon>Helotiales</taxon>
        <taxon>Sclerotiniaceae</taxon>
        <taxon>Monilinia</taxon>
    </lineage>
</organism>
<gene>
    <name evidence="2" type="ORF">DSL72_009309</name>
</gene>
<dbReference type="OrthoDB" id="3538336at2759"/>
<dbReference type="EMBL" id="CP063412">
    <property type="protein sequence ID" value="QSZ37215.1"/>
    <property type="molecule type" value="Genomic_DNA"/>
</dbReference>
<reference evidence="2" key="1">
    <citation type="submission" date="2020-10" db="EMBL/GenBank/DDBJ databases">
        <title>Genome Sequence of Monilinia vaccinii-corymbosi Sheds Light on Mummy Berry Disease Infection of Blueberry and Mating Type.</title>
        <authorList>
            <person name="Yow A.G."/>
            <person name="Zhang Y."/>
            <person name="Bansal K."/>
            <person name="Eacker S.M."/>
            <person name="Sullivan S."/>
            <person name="Liachko I."/>
            <person name="Cubeta M.A."/>
            <person name="Rollins J.A."/>
            <person name="Ashrafi H."/>
        </authorList>
    </citation>
    <scope>NUCLEOTIDE SEQUENCE</scope>
    <source>
        <strain evidence="2">RL-1</strain>
    </source>
</reference>
<name>A0A8A3PQR5_9HELO</name>
<accession>A0A8A3PQR5</accession>